<comment type="caution">
    <text evidence="1">The sequence shown here is derived from an EMBL/GenBank/DDBJ whole genome shotgun (WGS) entry which is preliminary data.</text>
</comment>
<evidence type="ECO:0000313" key="2">
    <source>
        <dbReference type="Proteomes" id="UP001595803"/>
    </source>
</evidence>
<reference evidence="2" key="1">
    <citation type="journal article" date="2019" name="Int. J. Syst. Evol. Microbiol.">
        <title>The Global Catalogue of Microorganisms (GCM) 10K type strain sequencing project: providing services to taxonomists for standard genome sequencing and annotation.</title>
        <authorList>
            <consortium name="The Broad Institute Genomics Platform"/>
            <consortium name="The Broad Institute Genome Sequencing Center for Infectious Disease"/>
            <person name="Wu L."/>
            <person name="Ma J."/>
        </authorList>
    </citation>
    <scope>NUCLEOTIDE SEQUENCE [LARGE SCALE GENOMIC DNA]</scope>
    <source>
        <strain evidence="2">CCTCC AB 2017081</strain>
    </source>
</reference>
<name>A0ABV7ZBY2_9DEIO</name>
<dbReference type="EMBL" id="JBHRZG010000024">
    <property type="protein sequence ID" value="MFC3834485.1"/>
    <property type="molecule type" value="Genomic_DNA"/>
</dbReference>
<proteinExistence type="predicted"/>
<keyword evidence="2" id="KW-1185">Reference proteome</keyword>
<dbReference type="Proteomes" id="UP001595803">
    <property type="component" value="Unassembled WGS sequence"/>
</dbReference>
<accession>A0ABV7ZBY2</accession>
<dbReference type="RefSeq" id="WP_322472472.1">
    <property type="nucleotide sequence ID" value="NZ_JBHRZG010000024.1"/>
</dbReference>
<sequence>MSRLRTIPPTWHARLSAWPGLLTVLSVLAVMLGTPARVPEQAPRLTAGTVTPLTPELRAVPQPSPGVPVLPPPAPLPEWAGPTVLMAALSTAMWGVQAQRPDLTVLGRRQTDGG</sequence>
<evidence type="ECO:0000313" key="1">
    <source>
        <dbReference type="EMBL" id="MFC3834485.1"/>
    </source>
</evidence>
<protein>
    <submittedName>
        <fullName evidence="1">Uncharacterized protein</fullName>
    </submittedName>
</protein>
<gene>
    <name evidence="1" type="ORF">ACFOSB_16645</name>
</gene>
<organism evidence="1 2">
    <name type="scientific">Deinococcus rufus</name>
    <dbReference type="NCBI Taxonomy" id="2136097"/>
    <lineage>
        <taxon>Bacteria</taxon>
        <taxon>Thermotogati</taxon>
        <taxon>Deinococcota</taxon>
        <taxon>Deinococci</taxon>
        <taxon>Deinococcales</taxon>
        <taxon>Deinococcaceae</taxon>
        <taxon>Deinococcus</taxon>
    </lineage>
</organism>